<dbReference type="EMBL" id="JAEHHL010000009">
    <property type="protein sequence ID" value="MBK0400647.1"/>
    <property type="molecule type" value="Genomic_DNA"/>
</dbReference>
<proteinExistence type="predicted"/>
<name>A0A8J7SHB4_9RHOB</name>
<keyword evidence="2" id="KW-1185">Reference proteome</keyword>
<comment type="caution">
    <text evidence="1">The sequence shown here is derived from an EMBL/GenBank/DDBJ whole genome shotgun (WGS) entry which is preliminary data.</text>
</comment>
<dbReference type="Proteomes" id="UP000655420">
    <property type="component" value="Unassembled WGS sequence"/>
</dbReference>
<accession>A0A8J7SHB4</accession>
<organism evidence="1 2">
    <name type="scientific">Thermohalobaculum xanthum</name>
    <dbReference type="NCBI Taxonomy" id="2753746"/>
    <lineage>
        <taxon>Bacteria</taxon>
        <taxon>Pseudomonadati</taxon>
        <taxon>Pseudomonadota</taxon>
        <taxon>Alphaproteobacteria</taxon>
        <taxon>Rhodobacterales</taxon>
        <taxon>Paracoccaceae</taxon>
        <taxon>Thermohalobaculum</taxon>
    </lineage>
</organism>
<gene>
    <name evidence="1" type="ORF">H0I76_15720</name>
</gene>
<sequence length="147" mass="15798">MTNHAKTLAGQSDPTIAAFRAWLEAARATNEWEAQHAKSGKDMPVTLHEVQHAAMVRLASVTATTPEGLVGQILCAFDAFGYCRAGGRFDDPDAYEFDNQRDDADGALLRQILAGARGLCRHDSGALEAHGEHAAPLEEARKIIASD</sequence>
<reference evidence="1" key="1">
    <citation type="submission" date="2020-12" db="EMBL/GenBank/DDBJ databases">
        <title>Bacterial taxonomy.</title>
        <authorList>
            <person name="Pan X."/>
        </authorList>
    </citation>
    <scope>NUCLEOTIDE SEQUENCE</scope>
    <source>
        <strain evidence="1">M0105</strain>
    </source>
</reference>
<evidence type="ECO:0000313" key="1">
    <source>
        <dbReference type="EMBL" id="MBK0400647.1"/>
    </source>
</evidence>
<protein>
    <submittedName>
        <fullName evidence="1">Uncharacterized protein</fullName>
    </submittedName>
</protein>
<evidence type="ECO:0000313" key="2">
    <source>
        <dbReference type="Proteomes" id="UP000655420"/>
    </source>
</evidence>
<dbReference type="RefSeq" id="WP_200611786.1">
    <property type="nucleotide sequence ID" value="NZ_JAEHHL010000009.1"/>
</dbReference>
<dbReference type="AlphaFoldDB" id="A0A8J7SHB4"/>